<dbReference type="Proteomes" id="UP000290365">
    <property type="component" value="Chromosome"/>
</dbReference>
<dbReference type="PANTHER" id="PTHR45790">
    <property type="entry name" value="SIROHEME SYNTHASE-RELATED"/>
    <property type="match status" value="1"/>
</dbReference>
<dbReference type="InterPro" id="IPR050161">
    <property type="entry name" value="Siro_Cobalamin_biosynth"/>
</dbReference>
<reference evidence="9 10" key="1">
    <citation type="submission" date="2019-01" db="EMBL/GenBank/DDBJ databases">
        <title>Ktedonosporobacter rubrisoli SCAWS-G2.</title>
        <authorList>
            <person name="Huang Y."/>
            <person name="Yan B."/>
        </authorList>
    </citation>
    <scope>NUCLEOTIDE SEQUENCE [LARGE SCALE GENOMIC DNA]</scope>
    <source>
        <strain evidence="9 10">SCAWS-G2</strain>
    </source>
</reference>
<evidence type="ECO:0000256" key="3">
    <source>
        <dbReference type="ARBA" id="ARBA00022679"/>
    </source>
</evidence>
<dbReference type="OrthoDB" id="9815856at2"/>
<keyword evidence="2 6" id="KW-0489">Methyltransferase</keyword>
<evidence type="ECO:0000256" key="1">
    <source>
        <dbReference type="ARBA" id="ARBA00012162"/>
    </source>
</evidence>
<feature type="region of interest" description="Disordered" evidence="7">
    <location>
        <begin position="1"/>
        <end position="21"/>
    </location>
</feature>
<dbReference type="InterPro" id="IPR014777">
    <property type="entry name" value="4pyrrole_Mease_sub1"/>
</dbReference>
<keyword evidence="5" id="KW-0627">Porphyrin biosynthesis</keyword>
<dbReference type="InterPro" id="IPR014776">
    <property type="entry name" value="4pyrrole_Mease_sub2"/>
</dbReference>
<proteinExistence type="inferred from homology"/>
<dbReference type="PROSITE" id="PS00840">
    <property type="entry name" value="SUMT_2"/>
    <property type="match status" value="1"/>
</dbReference>
<dbReference type="AlphaFoldDB" id="A0A4P6K0K2"/>
<evidence type="ECO:0000256" key="6">
    <source>
        <dbReference type="RuleBase" id="RU003960"/>
    </source>
</evidence>
<dbReference type="NCBIfam" id="NF004790">
    <property type="entry name" value="PRK06136.1"/>
    <property type="match status" value="1"/>
</dbReference>
<keyword evidence="4" id="KW-0949">S-adenosyl-L-methionine</keyword>
<name>A0A4P6K0K2_KTERU</name>
<evidence type="ECO:0000256" key="5">
    <source>
        <dbReference type="ARBA" id="ARBA00023244"/>
    </source>
</evidence>
<feature type="domain" description="Tetrapyrrole methylase" evidence="8">
    <location>
        <begin position="23"/>
        <end position="233"/>
    </location>
</feature>
<comment type="similarity">
    <text evidence="6">Belongs to the precorrin methyltransferase family.</text>
</comment>
<dbReference type="Gene3D" id="3.30.950.10">
    <property type="entry name" value="Methyltransferase, Cobalt-precorrin-4 Transmethylase, Domain 2"/>
    <property type="match status" value="1"/>
</dbReference>
<dbReference type="GO" id="GO:0032259">
    <property type="term" value="P:methylation"/>
    <property type="evidence" value="ECO:0007669"/>
    <property type="project" value="UniProtKB-KW"/>
</dbReference>
<accession>A0A4P6K0K2</accession>
<evidence type="ECO:0000256" key="2">
    <source>
        <dbReference type="ARBA" id="ARBA00022603"/>
    </source>
</evidence>
<evidence type="ECO:0000256" key="7">
    <source>
        <dbReference type="SAM" id="MobiDB-lite"/>
    </source>
</evidence>
<evidence type="ECO:0000256" key="4">
    <source>
        <dbReference type="ARBA" id="ARBA00022691"/>
    </source>
</evidence>
<keyword evidence="3 6" id="KW-0808">Transferase</keyword>
<dbReference type="SUPFAM" id="SSF53790">
    <property type="entry name" value="Tetrapyrrole methylase"/>
    <property type="match status" value="1"/>
</dbReference>
<dbReference type="InterPro" id="IPR035996">
    <property type="entry name" value="4pyrrol_Methylase_sf"/>
</dbReference>
<dbReference type="FunFam" id="3.40.1010.10:FF:000001">
    <property type="entry name" value="Siroheme synthase"/>
    <property type="match status" value="1"/>
</dbReference>
<evidence type="ECO:0000313" key="9">
    <source>
        <dbReference type="EMBL" id="QBD81579.1"/>
    </source>
</evidence>
<protein>
    <recommendedName>
        <fullName evidence="1">uroporphyrinogen-III C-methyltransferase</fullName>
        <ecNumber evidence="1">2.1.1.107</ecNumber>
    </recommendedName>
</protein>
<dbReference type="InterPro" id="IPR006366">
    <property type="entry name" value="CobA/CysG_C"/>
</dbReference>
<dbReference type="Gene3D" id="3.40.1010.10">
    <property type="entry name" value="Cobalt-precorrin-4 Transmethylase, Domain 1"/>
    <property type="match status" value="1"/>
</dbReference>
<dbReference type="KEGG" id="kbs:EPA93_38665"/>
<dbReference type="EMBL" id="CP035758">
    <property type="protein sequence ID" value="QBD81579.1"/>
    <property type="molecule type" value="Genomic_DNA"/>
</dbReference>
<dbReference type="PANTHER" id="PTHR45790:SF3">
    <property type="entry name" value="S-ADENOSYL-L-METHIONINE-DEPENDENT UROPORPHYRINOGEN III METHYLTRANSFERASE, CHLOROPLASTIC"/>
    <property type="match status" value="1"/>
</dbReference>
<keyword evidence="10" id="KW-1185">Reference proteome</keyword>
<gene>
    <name evidence="9" type="primary">cobA</name>
    <name evidence="9" type="ORF">EPA93_38665</name>
</gene>
<evidence type="ECO:0000313" key="10">
    <source>
        <dbReference type="Proteomes" id="UP000290365"/>
    </source>
</evidence>
<dbReference type="RefSeq" id="WP_129892640.1">
    <property type="nucleotide sequence ID" value="NZ_CP035758.1"/>
</dbReference>
<dbReference type="EC" id="2.1.1.107" evidence="1"/>
<organism evidence="9 10">
    <name type="scientific">Ktedonosporobacter rubrisoli</name>
    <dbReference type="NCBI Taxonomy" id="2509675"/>
    <lineage>
        <taxon>Bacteria</taxon>
        <taxon>Bacillati</taxon>
        <taxon>Chloroflexota</taxon>
        <taxon>Ktedonobacteria</taxon>
        <taxon>Ktedonobacterales</taxon>
        <taxon>Ktedonosporobacteraceae</taxon>
        <taxon>Ktedonosporobacter</taxon>
    </lineage>
</organism>
<dbReference type="PROSITE" id="PS00839">
    <property type="entry name" value="SUMT_1"/>
    <property type="match status" value="1"/>
</dbReference>
<sequence>MSTLIHYRRPANSGNNEPSPRGKVFLVGAGPGDPDLITVKGLRCLHMADVVLYDRLVSPALLEETRPGVLRIYVGKGPQKHAMEQTDINTLLITYAQQGRIVVRLKGGDPFLFGRGGEEAEALANAGIPFEIVPGVSSSIAVPAYAGIPLTHRNYTSTVTIVTGHAGYTSPGVNWEALAQLKGTLVVLMGVKALPQFTQHLIEGGLTPDTPAAVIQEGTTAQQRIITGELATIARQASEAGLSSPALTVIGHVVNLHELLSWYEAVSSDATFNNALVV</sequence>
<dbReference type="Pfam" id="PF00590">
    <property type="entry name" value="TP_methylase"/>
    <property type="match status" value="1"/>
</dbReference>
<dbReference type="CDD" id="cd11642">
    <property type="entry name" value="SUMT"/>
    <property type="match status" value="1"/>
</dbReference>
<dbReference type="GO" id="GO:0004851">
    <property type="term" value="F:uroporphyrin-III C-methyltransferase activity"/>
    <property type="evidence" value="ECO:0007669"/>
    <property type="project" value="UniProtKB-EC"/>
</dbReference>
<dbReference type="GO" id="GO:0019354">
    <property type="term" value="P:siroheme biosynthetic process"/>
    <property type="evidence" value="ECO:0007669"/>
    <property type="project" value="InterPro"/>
</dbReference>
<dbReference type="InterPro" id="IPR000878">
    <property type="entry name" value="4pyrrol_Mease"/>
</dbReference>
<dbReference type="FunFam" id="3.30.950.10:FF:000001">
    <property type="entry name" value="Siroheme synthase"/>
    <property type="match status" value="1"/>
</dbReference>
<dbReference type="InterPro" id="IPR003043">
    <property type="entry name" value="Uropor_MeTrfase_CS"/>
</dbReference>
<evidence type="ECO:0000259" key="8">
    <source>
        <dbReference type="Pfam" id="PF00590"/>
    </source>
</evidence>
<dbReference type="NCBIfam" id="TIGR01469">
    <property type="entry name" value="cobA_cysG_Cterm"/>
    <property type="match status" value="1"/>
</dbReference>